<organism evidence="2 3">
    <name type="scientific">Periweissella fabalis</name>
    <dbReference type="NCBI Taxonomy" id="1070421"/>
    <lineage>
        <taxon>Bacteria</taxon>
        <taxon>Bacillati</taxon>
        <taxon>Bacillota</taxon>
        <taxon>Bacilli</taxon>
        <taxon>Lactobacillales</taxon>
        <taxon>Lactobacillaceae</taxon>
        <taxon>Periweissella</taxon>
    </lineage>
</organism>
<keyword evidence="1" id="KW-1133">Transmembrane helix</keyword>
<proteinExistence type="predicted"/>
<keyword evidence="3" id="KW-1185">Reference proteome</keyword>
<gene>
    <name evidence="2" type="ORF">HF964_00410</name>
</gene>
<evidence type="ECO:0000313" key="3">
    <source>
        <dbReference type="Proteomes" id="UP000549765"/>
    </source>
</evidence>
<keyword evidence="1" id="KW-0812">Transmembrane</keyword>
<dbReference type="Pfam" id="PF12459">
    <property type="entry name" value="DltX"/>
    <property type="match status" value="1"/>
</dbReference>
<dbReference type="InterPro" id="IPR021008">
    <property type="entry name" value="DltX"/>
</dbReference>
<dbReference type="Proteomes" id="UP000549765">
    <property type="component" value="Unassembled WGS sequence"/>
</dbReference>
<reference evidence="2 3" key="1">
    <citation type="submission" date="2020-04" db="EMBL/GenBank/DDBJ databases">
        <title>MicrobeNet Type strains.</title>
        <authorList>
            <person name="Nicholson A.C."/>
        </authorList>
    </citation>
    <scope>NUCLEOTIDE SEQUENCE [LARGE SCALE GENOMIC DNA]</scope>
    <source>
        <strain evidence="2 3">CCUG 61472</strain>
    </source>
</reference>
<comment type="caution">
    <text evidence="2">The sequence shown here is derived from an EMBL/GenBank/DDBJ whole genome shotgun (WGS) entry which is preliminary data.</text>
</comment>
<evidence type="ECO:0000313" key="2">
    <source>
        <dbReference type="EMBL" id="NKZ23279.1"/>
    </source>
</evidence>
<feature type="transmembrane region" description="Helical" evidence="1">
    <location>
        <begin position="21"/>
        <end position="37"/>
    </location>
</feature>
<protein>
    <submittedName>
        <fullName evidence="2">Teichoic acid D-Ala incorporation-associated protein DltX</fullName>
    </submittedName>
</protein>
<keyword evidence="1" id="KW-0472">Membrane</keyword>
<dbReference type="EMBL" id="JAAXPN010000001">
    <property type="protein sequence ID" value="NKZ23279.1"/>
    <property type="molecule type" value="Genomic_DNA"/>
</dbReference>
<evidence type="ECO:0000256" key="1">
    <source>
        <dbReference type="SAM" id="Phobius"/>
    </source>
</evidence>
<sequence length="49" mass="5888">MFNSIEQLLSNKAIRFIAQTIFYFIVFMFLLYMYGYAEHGQGGFIYNEF</sequence>
<name>A0A7X6N239_9LACO</name>
<accession>A0A7X6N239</accession>
<dbReference type="RefSeq" id="WP_168721081.1">
    <property type="nucleotide sequence ID" value="NZ_JAAXPN010000001.1"/>
</dbReference>
<dbReference type="AlphaFoldDB" id="A0A7X6N239"/>